<feature type="compositionally biased region" description="Basic residues" evidence="1">
    <location>
        <begin position="603"/>
        <end position="615"/>
    </location>
</feature>
<feature type="compositionally biased region" description="Low complexity" evidence="1">
    <location>
        <begin position="812"/>
        <end position="823"/>
    </location>
</feature>
<gene>
    <name evidence="2" type="primary">PARPA_00778.1 scaffold 1159</name>
</gene>
<evidence type="ECO:0000313" key="3">
    <source>
        <dbReference type="Proteomes" id="UP000054107"/>
    </source>
</evidence>
<keyword evidence="3" id="KW-1185">Reference proteome</keyword>
<dbReference type="STRING" id="35722.A0A0B7MR09"/>
<name>A0A0B7MR09_9FUNG</name>
<feature type="compositionally biased region" description="Acidic residues" evidence="1">
    <location>
        <begin position="190"/>
        <end position="199"/>
    </location>
</feature>
<dbReference type="Proteomes" id="UP000054107">
    <property type="component" value="Unassembled WGS sequence"/>
</dbReference>
<feature type="compositionally biased region" description="Polar residues" evidence="1">
    <location>
        <begin position="169"/>
        <end position="188"/>
    </location>
</feature>
<feature type="compositionally biased region" description="Basic and acidic residues" evidence="1">
    <location>
        <begin position="108"/>
        <end position="137"/>
    </location>
</feature>
<accession>A0A0B7MR09</accession>
<feature type="compositionally biased region" description="Polar residues" evidence="1">
    <location>
        <begin position="494"/>
        <end position="508"/>
    </location>
</feature>
<feature type="region of interest" description="Disordered" evidence="1">
    <location>
        <begin position="796"/>
        <end position="853"/>
    </location>
</feature>
<protein>
    <submittedName>
        <fullName evidence="2">Uncharacterized protein</fullName>
    </submittedName>
</protein>
<proteinExistence type="predicted"/>
<evidence type="ECO:0000313" key="2">
    <source>
        <dbReference type="EMBL" id="CEP07482.1"/>
    </source>
</evidence>
<feature type="compositionally biased region" description="Basic and acidic residues" evidence="1">
    <location>
        <begin position="522"/>
        <end position="532"/>
    </location>
</feature>
<feature type="compositionally biased region" description="Basic and acidic residues" evidence="1">
    <location>
        <begin position="637"/>
        <end position="687"/>
    </location>
</feature>
<evidence type="ECO:0000256" key="1">
    <source>
        <dbReference type="SAM" id="MobiDB-lite"/>
    </source>
</evidence>
<organism evidence="2 3">
    <name type="scientific">Parasitella parasitica</name>
    <dbReference type="NCBI Taxonomy" id="35722"/>
    <lineage>
        <taxon>Eukaryota</taxon>
        <taxon>Fungi</taxon>
        <taxon>Fungi incertae sedis</taxon>
        <taxon>Mucoromycota</taxon>
        <taxon>Mucoromycotina</taxon>
        <taxon>Mucoromycetes</taxon>
        <taxon>Mucorales</taxon>
        <taxon>Mucorineae</taxon>
        <taxon>Mucoraceae</taxon>
        <taxon>Parasitella</taxon>
    </lineage>
</organism>
<feature type="compositionally biased region" description="Basic and acidic residues" evidence="1">
    <location>
        <begin position="200"/>
        <end position="217"/>
    </location>
</feature>
<reference evidence="2 3" key="1">
    <citation type="submission" date="2014-09" db="EMBL/GenBank/DDBJ databases">
        <authorList>
            <person name="Ellenberger Sabrina"/>
        </authorList>
    </citation>
    <scope>NUCLEOTIDE SEQUENCE [LARGE SCALE GENOMIC DNA]</scope>
    <source>
        <strain evidence="2 3">CBS 412.66</strain>
    </source>
</reference>
<dbReference type="AlphaFoldDB" id="A0A0B7MR09"/>
<feature type="compositionally biased region" description="Basic and acidic residues" evidence="1">
    <location>
        <begin position="567"/>
        <end position="593"/>
    </location>
</feature>
<feature type="compositionally biased region" description="Polar residues" evidence="1">
    <location>
        <begin position="236"/>
        <end position="253"/>
    </location>
</feature>
<feature type="compositionally biased region" description="Polar residues" evidence="1">
    <location>
        <begin position="471"/>
        <end position="487"/>
    </location>
</feature>
<sequence>MAQKTLIDGTLYQKKHLLFLLKTCIAFYLLDRLAKFLHSDVERLLIRIGFVLINLVRVRIPLRLEATREANTGANDNGYSDGDDGEITHSNDDDNSVNDGYFVGSNNHDIEEARDQDGNKQQDATKQDDGGQQKGELENVTEQDQDAAGGSATESNYGGDDDEAAKGLNSDTASNSDSINAKDNTGNQSEDSDDNEENLDSLRKSSSDGDNSEDRGSDGGQALLINEENISKDNDTTISQAEQEPSSHSTPSNYDEYMGQEDSVNSQGEKASENVGDQSESITGNPIDDGDVDLTGGWTPLINEDYMGEDGAAHGQQEQDEGAKEEDEKTHSKDVSNSPIDDTHITSGAQEQQTDGNDKENPTETGNGDVGSTDVPFCGGIPRFDDTETANQAEAGNTTQVDQNNTSEAGRAKQEEQDASGQTEQQEEGLFDDAKQEEQDGSLGEANVNQDTGDMGFFINADAKSDDGNDNDANPVSQGNSENTSEGGNAVMSAKSSYNESSLETTYTENERSPKIGNEGNSGKDSEQKNDTTQDTNQPKAQFKEEINISKQQSNKINDKYITTAEALKEKNQREHRGDSKEKNTADGSRYDDQAENPYTASNKRRRRKRNRNKKYQKDGNQGSNSMKNDGQTEQGSDSKKDERQTEQGTKDIKDKGEDQDTKKEDQNDTQKIADDDETKKIKDEEHYKRLQSMYYDLDTEHSKSIISDFYDFDSAKSNLSFQNKKNALSTVQFSSSSESPDNALHPFGTLRRPTAVTSTSGTYISTSGIITTAPSVSHADAGQDISSRISRFLRPASSSSSVNESLTVKLPSPDDASPTPASVKTESPIGLLPATSDKDEADSPPTRHIDYF</sequence>
<feature type="region of interest" description="Disordered" evidence="1">
    <location>
        <begin position="733"/>
        <end position="756"/>
    </location>
</feature>
<feature type="compositionally biased region" description="Polar residues" evidence="1">
    <location>
        <begin position="335"/>
        <end position="355"/>
    </location>
</feature>
<dbReference type="EMBL" id="LN719301">
    <property type="protein sequence ID" value="CEP07482.1"/>
    <property type="molecule type" value="Genomic_DNA"/>
</dbReference>
<feature type="compositionally biased region" description="Polar residues" evidence="1">
    <location>
        <begin position="619"/>
        <end position="636"/>
    </location>
</feature>
<feature type="compositionally biased region" description="Polar residues" evidence="1">
    <location>
        <begin position="389"/>
        <end position="408"/>
    </location>
</feature>
<feature type="compositionally biased region" description="Polar residues" evidence="1">
    <location>
        <begin position="262"/>
        <end position="284"/>
    </location>
</feature>
<feature type="region of interest" description="Disordered" evidence="1">
    <location>
        <begin position="71"/>
        <end position="687"/>
    </location>
</feature>